<feature type="transmembrane region" description="Helical" evidence="1">
    <location>
        <begin position="279"/>
        <end position="302"/>
    </location>
</feature>
<organism evidence="3">
    <name type="scientific">Kuenenia stuttgartiensis</name>
    <dbReference type="NCBI Taxonomy" id="174633"/>
    <lineage>
        <taxon>Bacteria</taxon>
        <taxon>Pseudomonadati</taxon>
        <taxon>Planctomycetota</taxon>
        <taxon>Candidatus Brocadiia</taxon>
        <taxon>Candidatus Brocadiales</taxon>
        <taxon>Candidatus Brocadiaceae</taxon>
        <taxon>Candidatus Kuenenia</taxon>
    </lineage>
</organism>
<keyword evidence="1" id="KW-0472">Membrane</keyword>
<dbReference type="GO" id="GO:0000271">
    <property type="term" value="P:polysaccharide biosynthetic process"/>
    <property type="evidence" value="ECO:0007669"/>
    <property type="project" value="TreeGrafter"/>
</dbReference>
<dbReference type="PANTHER" id="PTHR23028">
    <property type="entry name" value="ACETYLTRANSFERASE"/>
    <property type="match status" value="1"/>
</dbReference>
<dbReference type="AlphaFoldDB" id="Q1PUU4"/>
<feature type="transmembrane region" description="Helical" evidence="1">
    <location>
        <begin position="96"/>
        <end position="118"/>
    </location>
</feature>
<proteinExistence type="predicted"/>
<dbReference type="Pfam" id="PF01757">
    <property type="entry name" value="Acyl_transf_3"/>
    <property type="match status" value="1"/>
</dbReference>
<feature type="transmembrane region" description="Helical" evidence="1">
    <location>
        <begin position="240"/>
        <end position="259"/>
    </location>
</feature>
<gene>
    <name evidence="3" type="primary">carE</name>
    <name evidence="3" type="ORF">kustb0250</name>
</gene>
<evidence type="ECO:0000256" key="1">
    <source>
        <dbReference type="SAM" id="Phobius"/>
    </source>
</evidence>
<feature type="transmembrane region" description="Helical" evidence="1">
    <location>
        <begin position="314"/>
        <end position="332"/>
    </location>
</feature>
<dbReference type="GO" id="GO:0016747">
    <property type="term" value="F:acyltransferase activity, transferring groups other than amino-acyl groups"/>
    <property type="evidence" value="ECO:0007669"/>
    <property type="project" value="InterPro"/>
</dbReference>
<feature type="domain" description="Acyltransferase 3" evidence="2">
    <location>
        <begin position="19"/>
        <end position="362"/>
    </location>
</feature>
<evidence type="ECO:0000259" key="2">
    <source>
        <dbReference type="Pfam" id="PF01757"/>
    </source>
</evidence>
<feature type="transmembrane region" description="Helical" evidence="1">
    <location>
        <begin position="175"/>
        <end position="193"/>
    </location>
</feature>
<reference evidence="3" key="2">
    <citation type="submission" date="2006-01" db="EMBL/GenBank/DDBJ databases">
        <authorList>
            <person name="Genoscope"/>
        </authorList>
    </citation>
    <scope>NUCLEOTIDE SEQUENCE</scope>
</reference>
<reference evidence="3" key="1">
    <citation type="journal article" date="2006" name="Nature">
        <title>Deciphering the evolution and metabolism of an anammox bacterium from a community genome.</title>
        <authorList>
            <person name="Strous M."/>
            <person name="Pelletier E."/>
            <person name="Mangenot S."/>
            <person name="Rattei T."/>
            <person name="Lehner A."/>
            <person name="Taylor M.W."/>
            <person name="Horn M."/>
            <person name="Daims H."/>
            <person name="Bartol-Mavel D."/>
            <person name="Wincker P."/>
            <person name="Barbe V."/>
            <person name="Fonknechten N."/>
            <person name="Vallenet D."/>
            <person name="Segurens B."/>
            <person name="Schenowitz-Truong C."/>
            <person name="Medigue C."/>
            <person name="Collingro A."/>
            <person name="Snel B."/>
            <person name="Dutilh B.E."/>
            <person name="OpDenCamp H.J.M."/>
            <person name="vanDerDrift C."/>
            <person name="Cirpus I."/>
            <person name="vanDePas-Schoonen K.T."/>
            <person name="Harhangi H.R."/>
            <person name="vanNiftrik L."/>
            <person name="Schmid M."/>
            <person name="Keltjens J."/>
            <person name="vanDeVossenberg J."/>
            <person name="Kartal B."/>
            <person name="Meier H."/>
            <person name="Frishman D."/>
            <person name="Huynen M.A."/>
            <person name="Mewes H."/>
            <person name="Weissenbach J."/>
            <person name="Jetten M.S.M."/>
            <person name="Wagner M."/>
            <person name="LePaslier D."/>
        </authorList>
    </citation>
    <scope>NUCLEOTIDE SEQUENCE</scope>
</reference>
<feature type="transmembrane region" description="Helical" evidence="1">
    <location>
        <begin position="143"/>
        <end position="163"/>
    </location>
</feature>
<dbReference type="GO" id="GO:0016020">
    <property type="term" value="C:membrane"/>
    <property type="evidence" value="ECO:0007669"/>
    <property type="project" value="TreeGrafter"/>
</dbReference>
<dbReference type="EMBL" id="CT573074">
    <property type="protein sequence ID" value="CAJ70995.1"/>
    <property type="molecule type" value="Genomic_DNA"/>
</dbReference>
<protein>
    <submittedName>
        <fullName evidence="3">Similar to 4''-mycarosylisovaleryl-CoA transferase</fullName>
        <ecNumber evidence="3">2.-.-.-</ecNumber>
    </submittedName>
</protein>
<feature type="transmembrane region" description="Helical" evidence="1">
    <location>
        <begin position="344"/>
        <end position="365"/>
    </location>
</feature>
<name>Q1PUU4_KUEST</name>
<evidence type="ECO:0000313" key="3">
    <source>
        <dbReference type="EMBL" id="CAJ70995.1"/>
    </source>
</evidence>
<feature type="transmembrane region" description="Helical" evidence="1">
    <location>
        <begin position="20"/>
        <end position="38"/>
    </location>
</feature>
<keyword evidence="3" id="KW-0808">Transferase</keyword>
<dbReference type="InterPro" id="IPR050879">
    <property type="entry name" value="Acyltransferase_3"/>
</dbReference>
<dbReference type="PANTHER" id="PTHR23028:SF53">
    <property type="entry name" value="ACYL_TRANSF_3 DOMAIN-CONTAINING PROTEIN"/>
    <property type="match status" value="1"/>
</dbReference>
<sequence>MIIVIFSSYQGNSDIKKYDFIDALRGMAILGVILVHSSQSVAPTNVTLLWFMGEGARGVQLFYVASALTLCMSWVARSSHETFPIRNFYIRRFFRIAPMFYLAILSYIFVNGFSPSYWAPNGIEWWFVPITAVFLHGFHPETITSVVPGGWSIAVEMSFYFILPFLLPHIKSVKSCAFFFVISLVLSGLNRLIVPHIFSYPESQQYLLQSFSFLNFLGKLPVFIIGIFGYLILREKYPRKLIAIVCGPLFVVLLLAFLYPAFKLPSNFIADKLFNTPHHFIAGGLFCAFALLLANWPTQLLVNKITTTVGKLSFSMYLTHFAILTYFSRLGFSNIFPKSNLASLLHFLCVVFAAAAVSFFFYKYIEKPGIALGKRLIEKSEQDVALNPNPALNTDAAL</sequence>
<dbReference type="InterPro" id="IPR002656">
    <property type="entry name" value="Acyl_transf_3_dom"/>
</dbReference>
<accession>Q1PUU4</accession>
<feature type="transmembrane region" description="Helical" evidence="1">
    <location>
        <begin position="213"/>
        <end position="233"/>
    </location>
</feature>
<feature type="transmembrane region" description="Helical" evidence="1">
    <location>
        <begin position="58"/>
        <end position="76"/>
    </location>
</feature>
<dbReference type="EC" id="2.-.-.-" evidence="3"/>
<keyword evidence="1" id="KW-0812">Transmembrane</keyword>
<keyword evidence="1" id="KW-1133">Transmembrane helix</keyword>